<dbReference type="RefSeq" id="WP_019942550.1">
    <property type="nucleotide sequence ID" value="NZ_BMLI01000001.1"/>
</dbReference>
<keyword evidence="3" id="KW-1185">Reference proteome</keyword>
<dbReference type="SMART" id="SM01022">
    <property type="entry name" value="ASCH"/>
    <property type="match status" value="1"/>
</dbReference>
<organism evidence="2 3">
    <name type="scientific">Dyadobacter beijingensis</name>
    <dbReference type="NCBI Taxonomy" id="365489"/>
    <lineage>
        <taxon>Bacteria</taxon>
        <taxon>Pseudomonadati</taxon>
        <taxon>Bacteroidota</taxon>
        <taxon>Cytophagia</taxon>
        <taxon>Cytophagales</taxon>
        <taxon>Spirosomataceae</taxon>
        <taxon>Dyadobacter</taxon>
    </lineage>
</organism>
<dbReference type="EMBL" id="BMLI01000001">
    <property type="protein sequence ID" value="GGM81687.1"/>
    <property type="molecule type" value="Genomic_DNA"/>
</dbReference>
<dbReference type="InterPro" id="IPR007374">
    <property type="entry name" value="ASCH_domain"/>
</dbReference>
<gene>
    <name evidence="2" type="ORF">GCM10010967_11800</name>
</gene>
<evidence type="ECO:0000259" key="1">
    <source>
        <dbReference type="SMART" id="SM01022"/>
    </source>
</evidence>
<dbReference type="SUPFAM" id="SSF88697">
    <property type="entry name" value="PUA domain-like"/>
    <property type="match status" value="1"/>
</dbReference>
<proteinExistence type="predicted"/>
<evidence type="ECO:0000313" key="3">
    <source>
        <dbReference type="Proteomes" id="UP000632339"/>
    </source>
</evidence>
<accession>A0ABQ2HK08</accession>
<dbReference type="Gene3D" id="2.30.130.30">
    <property type="entry name" value="Hypothetical protein"/>
    <property type="match status" value="1"/>
</dbReference>
<dbReference type="Pfam" id="PF04266">
    <property type="entry name" value="ASCH"/>
    <property type="match status" value="1"/>
</dbReference>
<comment type="caution">
    <text evidence="2">The sequence shown here is derived from an EMBL/GenBank/DDBJ whole genome shotgun (WGS) entry which is preliminary data.</text>
</comment>
<name>A0ABQ2HK08_9BACT</name>
<protein>
    <recommendedName>
        <fullName evidence="1">ASCH domain-containing protein</fullName>
    </recommendedName>
</protein>
<reference evidence="3" key="1">
    <citation type="journal article" date="2019" name="Int. J. Syst. Evol. Microbiol.">
        <title>The Global Catalogue of Microorganisms (GCM) 10K type strain sequencing project: providing services to taxonomists for standard genome sequencing and annotation.</title>
        <authorList>
            <consortium name="The Broad Institute Genomics Platform"/>
            <consortium name="The Broad Institute Genome Sequencing Center for Infectious Disease"/>
            <person name="Wu L."/>
            <person name="Ma J."/>
        </authorList>
    </citation>
    <scope>NUCLEOTIDE SEQUENCE [LARGE SCALE GENOMIC DNA]</scope>
    <source>
        <strain evidence="3">CGMCC 1.6375</strain>
    </source>
</reference>
<dbReference type="InterPro" id="IPR015947">
    <property type="entry name" value="PUA-like_sf"/>
</dbReference>
<feature type="domain" description="ASCH" evidence="1">
    <location>
        <begin position="5"/>
        <end position="99"/>
    </location>
</feature>
<sequence>MKILLSIKPEFVEKIFNGKKKFEYRKVLFSNREVKTVVVYSTMPVGRIVGEFEIKSIHQDSPNELWSKTKEFAGVDGVFFNDYFNGRNSGFAIEIGQVKRYKNPIDPKLVFEKFTAPQSFFYVKEDEGVTV</sequence>
<evidence type="ECO:0000313" key="2">
    <source>
        <dbReference type="EMBL" id="GGM81687.1"/>
    </source>
</evidence>
<dbReference type="Proteomes" id="UP000632339">
    <property type="component" value="Unassembled WGS sequence"/>
</dbReference>